<dbReference type="PANTHER" id="PTHR12815">
    <property type="entry name" value="SORTING AND ASSEMBLY MACHINERY SAMM50 PROTEIN FAMILY MEMBER"/>
    <property type="match status" value="1"/>
</dbReference>
<feature type="chain" id="PRO_5047140213" evidence="5">
    <location>
        <begin position="20"/>
        <end position="421"/>
    </location>
</feature>
<keyword evidence="4" id="KW-0472">Membrane</keyword>
<dbReference type="PANTHER" id="PTHR12815:SF18">
    <property type="entry name" value="SORTING AND ASSEMBLY MACHINERY COMPONENT 50 HOMOLOG"/>
    <property type="match status" value="1"/>
</dbReference>
<reference evidence="7 8" key="1">
    <citation type="submission" date="2023-09" db="EMBL/GenBank/DDBJ databases">
        <authorList>
            <person name="Rey-Velasco X."/>
        </authorList>
    </citation>
    <scope>NUCLEOTIDE SEQUENCE [LARGE SCALE GENOMIC DNA]</scope>
    <source>
        <strain evidence="7 8">W345</strain>
    </source>
</reference>
<dbReference type="Gene3D" id="2.40.160.50">
    <property type="entry name" value="membrane protein fhac: a member of the omp85/tpsb transporter family"/>
    <property type="match status" value="1"/>
</dbReference>
<comment type="caution">
    <text evidence="7">The sequence shown here is derived from an EMBL/GenBank/DDBJ whole genome shotgun (WGS) entry which is preliminary data.</text>
</comment>
<keyword evidence="3" id="KW-0812">Transmembrane</keyword>
<evidence type="ECO:0000259" key="6">
    <source>
        <dbReference type="PROSITE" id="PS51779"/>
    </source>
</evidence>
<organism evidence="7 8">
    <name type="scientific">Banduia mediterranea</name>
    <dbReference type="NCBI Taxonomy" id="3075609"/>
    <lineage>
        <taxon>Bacteria</taxon>
        <taxon>Pseudomonadati</taxon>
        <taxon>Pseudomonadota</taxon>
        <taxon>Gammaproteobacteria</taxon>
        <taxon>Nevskiales</taxon>
        <taxon>Algiphilaceae</taxon>
        <taxon>Banduia</taxon>
    </lineage>
</organism>
<name>A0ABU2WDU8_9GAMM</name>
<protein>
    <submittedName>
        <fullName evidence="7">POTRA domain-containing protein</fullName>
    </submittedName>
</protein>
<dbReference type="InterPro" id="IPR010827">
    <property type="entry name" value="BamA/TamA_POTRA"/>
</dbReference>
<evidence type="ECO:0000256" key="5">
    <source>
        <dbReference type="SAM" id="SignalP"/>
    </source>
</evidence>
<accession>A0ABU2WDU8</accession>
<keyword evidence="2" id="KW-1134">Transmembrane beta strand</keyword>
<gene>
    <name evidence="7" type="ORF">RM530_01555</name>
</gene>
<sequence>MRFWLGVMPLFAMAQLASAQTATEYPPIKAIVYAGNSVTREITMQRELLIAVGEPADPERIDRSRQAIQDLGLFREVSVRQEAQDDGVRVIFTVREKWYVLPIPRIEANSDGDTGLGMQIRWDNVWGLNHSLSALAVRRDYQREDKDSSYNYHFDYNIPFLRGTRNSLAFSANHSRQTSTTLEGDEYQENKEGFSVVMTHSLNKNGPPSQGWKVGGGLLWKSQTSSGEFAPEPEGSASGLIGKVSYNDVHDHIYSLTGERFLANISGSWDQLLSDYSYLDYYAQYRRYMQVGQVEHQSLHLLADLGGYHAGPLSREPKAFELGGSGMLRGYDREVIEGDFMYYGSVEYLRPIHWDWLRLLTLFEAGSALRDVDYPSNKIVYASLGVGLRMQITWFVNLQFEVGMAYPLVSGDQVRFFAGAF</sequence>
<feature type="domain" description="POTRA" evidence="6">
    <location>
        <begin position="26"/>
        <end position="97"/>
    </location>
</feature>
<evidence type="ECO:0000256" key="1">
    <source>
        <dbReference type="ARBA" id="ARBA00004370"/>
    </source>
</evidence>
<dbReference type="Pfam" id="PF07244">
    <property type="entry name" value="POTRA"/>
    <property type="match status" value="1"/>
</dbReference>
<comment type="subcellular location">
    <subcellularLocation>
        <location evidence="1">Membrane</location>
    </subcellularLocation>
</comment>
<evidence type="ECO:0000256" key="2">
    <source>
        <dbReference type="ARBA" id="ARBA00022452"/>
    </source>
</evidence>
<evidence type="ECO:0000256" key="4">
    <source>
        <dbReference type="ARBA" id="ARBA00023136"/>
    </source>
</evidence>
<dbReference type="InterPro" id="IPR034746">
    <property type="entry name" value="POTRA"/>
</dbReference>
<feature type="signal peptide" evidence="5">
    <location>
        <begin position="1"/>
        <end position="19"/>
    </location>
</feature>
<dbReference type="RefSeq" id="WP_311363447.1">
    <property type="nucleotide sequence ID" value="NZ_JAVRIC010000002.1"/>
</dbReference>
<proteinExistence type="predicted"/>
<dbReference type="PROSITE" id="PS51779">
    <property type="entry name" value="POTRA"/>
    <property type="match status" value="1"/>
</dbReference>
<dbReference type="Proteomes" id="UP001254608">
    <property type="component" value="Unassembled WGS sequence"/>
</dbReference>
<evidence type="ECO:0000313" key="8">
    <source>
        <dbReference type="Proteomes" id="UP001254608"/>
    </source>
</evidence>
<evidence type="ECO:0000313" key="7">
    <source>
        <dbReference type="EMBL" id="MDT0496053.1"/>
    </source>
</evidence>
<dbReference type="EMBL" id="JAVRIC010000002">
    <property type="protein sequence ID" value="MDT0496053.1"/>
    <property type="molecule type" value="Genomic_DNA"/>
</dbReference>
<dbReference type="InterPro" id="IPR039910">
    <property type="entry name" value="D15-like"/>
</dbReference>
<dbReference type="Pfam" id="PF01103">
    <property type="entry name" value="Omp85"/>
    <property type="match status" value="1"/>
</dbReference>
<evidence type="ECO:0000256" key="3">
    <source>
        <dbReference type="ARBA" id="ARBA00022692"/>
    </source>
</evidence>
<keyword evidence="8" id="KW-1185">Reference proteome</keyword>
<dbReference type="Gene3D" id="3.10.20.310">
    <property type="entry name" value="membrane protein fhac"/>
    <property type="match status" value="1"/>
</dbReference>
<dbReference type="InterPro" id="IPR000184">
    <property type="entry name" value="Bac_surfAg_D15"/>
</dbReference>
<keyword evidence="5" id="KW-0732">Signal</keyword>